<feature type="transmembrane region" description="Helical" evidence="2">
    <location>
        <begin position="549"/>
        <end position="571"/>
    </location>
</feature>
<keyword evidence="2" id="KW-0812">Transmembrane</keyword>
<dbReference type="InterPro" id="IPR010090">
    <property type="entry name" value="Phage_tape_meas"/>
</dbReference>
<keyword evidence="2" id="KW-0472">Membrane</keyword>
<accession>A0A7L7YLK1</accession>
<organism evidence="4 5">
    <name type="scientific">Candidatus Wolbachia massiliensis</name>
    <dbReference type="NCBI Taxonomy" id="1845000"/>
    <lineage>
        <taxon>Bacteria</taxon>
        <taxon>Pseudomonadati</taxon>
        <taxon>Pseudomonadota</taxon>
        <taxon>Alphaproteobacteria</taxon>
        <taxon>Rickettsiales</taxon>
        <taxon>Anaplasmataceae</taxon>
        <taxon>Wolbachieae</taxon>
        <taxon>Wolbachia</taxon>
    </lineage>
</organism>
<reference evidence="4 5" key="1">
    <citation type="submission" date="2020-09" db="EMBL/GenBank/DDBJ databases">
        <title>An Earliest Endosymbiont, Wolbachia massiliensis sp. nov., Strain PL13 From the Bed Bug (Cimex hemipterius), Type strain of a New supergroup T.</title>
        <authorList>
            <person name="Laidoudi Y."/>
            <person name="Levasseur A."/>
            <person name="Medkour H."/>
            <person name="Maaloum M."/>
            <person name="BenKhedher M."/>
            <person name="Sambou M."/>
            <person name="Bassene H."/>
            <person name="Davoust B."/>
            <person name="Fenollar F."/>
            <person name="Raoult D."/>
            <person name="Mediannikov O."/>
        </authorList>
    </citation>
    <scope>NUCLEOTIDE SEQUENCE [LARGE SCALE GENOMIC DNA]</scope>
    <source>
        <strain evidence="4 5">PL13</strain>
    </source>
</reference>
<dbReference type="PANTHER" id="PTHR37813:SF1">
    <property type="entry name" value="FELS-2 PROPHAGE PROTEIN"/>
    <property type="match status" value="1"/>
</dbReference>
<evidence type="ECO:0000313" key="5">
    <source>
        <dbReference type="Proteomes" id="UP000516514"/>
    </source>
</evidence>
<feature type="transmembrane region" description="Helical" evidence="2">
    <location>
        <begin position="577"/>
        <end position="601"/>
    </location>
</feature>
<dbReference type="KEGG" id="wms:ID128_04965"/>
<dbReference type="EMBL" id="CP061738">
    <property type="protein sequence ID" value="QOD38132.1"/>
    <property type="molecule type" value="Genomic_DNA"/>
</dbReference>
<evidence type="ECO:0000313" key="4">
    <source>
        <dbReference type="EMBL" id="QOD38132.1"/>
    </source>
</evidence>
<evidence type="ECO:0000256" key="1">
    <source>
        <dbReference type="ARBA" id="ARBA00022612"/>
    </source>
</evidence>
<keyword evidence="2" id="KW-1133">Transmembrane helix</keyword>
<feature type="domain" description="Phage tail tape measure protein" evidence="3">
    <location>
        <begin position="215"/>
        <end position="417"/>
    </location>
</feature>
<feature type="transmembrane region" description="Helical" evidence="2">
    <location>
        <begin position="513"/>
        <end position="537"/>
    </location>
</feature>
<sequence length="723" mass="78497">MKAISIVIGATLQSSFNSTIAGSTKQLSRIGSTIKQLESSSKSVFKFKQLSHDALLARRSWNELEIKTKSLAKQIKNVEAPSKSLQNEFTRSKAAALKAKTAYLQKRSALHLLRTEFSKSGRDIKSLIGDQVKLGSSIEKLKNNYTALNSVMQKRKGVLAQRANFKAQMMDAVALGLTLAAPLKAAISFESAMADVKKVVKFEDTDVNGLTKLGETLKGMSRTIPLSAAELAQITASGGQLGIEAKDLTVFTDTVAKMATAFDMSAEEAGDAIAKLSNIYQIKIGEMKSVGDAINHISDNTAAKAKGIVPALNRIGGTARQFGLTVAEAGALASSFISLGKTPEKAGTAINAMLSKLQTASKQGGNFQKAFQQLKINAKEFEKAIGKNAQGTLVKFLETIAKLDKQERSSVLFDLFGLEYQDDIALLIGSLDEYKKSLRLINGEYKGSMQREFENRANTTANNLQLLKNSIAEVGMNLGSVLLPPLNFTVNLLRSATTQVALCAKEYPVLTTVIISTIATLISIKIAAISLGYAWTFVKGSLFALLSTWKMFGSVVTLVKIGLSAVFPAIIAGFKALTIAVMSNPMGLIIGGLAVAATLIITKWQVVKNFFVTIWESVKIVWKSFSDWVGKFWNNITQPFKTINNLWSKKNEAKLEVRSVSNTISDALKHPIAAHNKTIENKTHNNHFNVNIHPSSGQDVRSIADEVMERIREQFSGALYDIN</sequence>
<dbReference type="Pfam" id="PF10145">
    <property type="entry name" value="PhageMin_Tail"/>
    <property type="match status" value="1"/>
</dbReference>
<evidence type="ECO:0000259" key="3">
    <source>
        <dbReference type="Pfam" id="PF10145"/>
    </source>
</evidence>
<name>A0A7L7YLK1_9RICK</name>
<dbReference type="AlphaFoldDB" id="A0A7L7YLK1"/>
<dbReference type="Proteomes" id="UP000516514">
    <property type="component" value="Chromosome"/>
</dbReference>
<evidence type="ECO:0000256" key="2">
    <source>
        <dbReference type="SAM" id="Phobius"/>
    </source>
</evidence>
<keyword evidence="5" id="KW-1185">Reference proteome</keyword>
<protein>
    <submittedName>
        <fullName evidence="4">Phage tail tape measure protein</fullName>
    </submittedName>
</protein>
<dbReference type="NCBIfam" id="TIGR01760">
    <property type="entry name" value="tape_meas_TP901"/>
    <property type="match status" value="1"/>
</dbReference>
<dbReference type="RefSeq" id="WP_191110946.1">
    <property type="nucleotide sequence ID" value="NZ_CP061738.1"/>
</dbReference>
<keyword evidence="1" id="KW-1188">Viral release from host cell</keyword>
<proteinExistence type="predicted"/>
<dbReference type="PANTHER" id="PTHR37813">
    <property type="entry name" value="FELS-2 PROPHAGE PROTEIN"/>
    <property type="match status" value="1"/>
</dbReference>
<gene>
    <name evidence="4" type="ORF">ID128_04965</name>
</gene>